<keyword evidence="2 5" id="KW-0717">Septation</keyword>
<gene>
    <name evidence="5" type="primary">sepF</name>
    <name evidence="6" type="ORF">C8P63_13228</name>
</gene>
<dbReference type="InterPro" id="IPR007561">
    <property type="entry name" value="Cell_div_SepF/SepF-rel"/>
</dbReference>
<dbReference type="InterPro" id="IPR038594">
    <property type="entry name" value="SepF-like_sf"/>
</dbReference>
<sequence length="141" mass="15867">MSFMDRVMNFFGIYEDDEGQARDYTTASDAEQMEVRGRKNVVSLHAAPKQVRVMLAEPRSYDEVQNIADHLKNNRTTVVSLQRLPKEEAYRVIDFLSGTVYALNGNISKLSPETIICSPPNVDIQGSISELISDDANDLLR</sequence>
<keyword evidence="3 5" id="KW-0131">Cell cycle</keyword>
<reference evidence="6 7" key="1">
    <citation type="submission" date="2018-04" db="EMBL/GenBank/DDBJ databases">
        <title>Genomic Encyclopedia of Archaeal and Bacterial Type Strains, Phase II (KMG-II): from individual species to whole genera.</title>
        <authorList>
            <person name="Goeker M."/>
        </authorList>
    </citation>
    <scope>NUCLEOTIDE SEQUENCE [LARGE SCALE GENOMIC DNA]</scope>
    <source>
        <strain evidence="6 7">DSM 45787</strain>
    </source>
</reference>
<keyword evidence="7" id="KW-1185">Reference proteome</keyword>
<keyword evidence="5" id="KW-0963">Cytoplasm</keyword>
<dbReference type="PANTHER" id="PTHR35798">
    <property type="entry name" value="CELL DIVISION PROTEIN SEPF"/>
    <property type="match status" value="1"/>
</dbReference>
<comment type="caution">
    <text evidence="6">The sequence shown here is derived from an EMBL/GenBank/DDBJ whole genome shotgun (WGS) entry which is preliminary data.</text>
</comment>
<evidence type="ECO:0000256" key="4">
    <source>
        <dbReference type="ARBA" id="ARBA00044936"/>
    </source>
</evidence>
<evidence type="ECO:0000256" key="3">
    <source>
        <dbReference type="ARBA" id="ARBA00023306"/>
    </source>
</evidence>
<dbReference type="GO" id="GO:0000917">
    <property type="term" value="P:division septum assembly"/>
    <property type="evidence" value="ECO:0007669"/>
    <property type="project" value="UniProtKB-KW"/>
</dbReference>
<protein>
    <recommendedName>
        <fullName evidence="5">Cell division protein SepF</fullName>
    </recommendedName>
</protein>
<evidence type="ECO:0000256" key="1">
    <source>
        <dbReference type="ARBA" id="ARBA00022618"/>
    </source>
</evidence>
<dbReference type="AlphaFoldDB" id="A0A2T6B7D2"/>
<evidence type="ECO:0000256" key="2">
    <source>
        <dbReference type="ARBA" id="ARBA00023210"/>
    </source>
</evidence>
<dbReference type="GO" id="GO:0043093">
    <property type="term" value="P:FtsZ-dependent cytokinesis"/>
    <property type="evidence" value="ECO:0007669"/>
    <property type="project" value="UniProtKB-UniRule"/>
</dbReference>
<dbReference type="HAMAP" id="MF_01197">
    <property type="entry name" value="SepF"/>
    <property type="match status" value="1"/>
</dbReference>
<evidence type="ECO:0000313" key="7">
    <source>
        <dbReference type="Proteomes" id="UP000244240"/>
    </source>
</evidence>
<organism evidence="6 7">
    <name type="scientific">Melghirimyces profundicolus</name>
    <dbReference type="NCBI Taxonomy" id="1242148"/>
    <lineage>
        <taxon>Bacteria</taxon>
        <taxon>Bacillati</taxon>
        <taxon>Bacillota</taxon>
        <taxon>Bacilli</taxon>
        <taxon>Bacillales</taxon>
        <taxon>Thermoactinomycetaceae</taxon>
        <taxon>Melghirimyces</taxon>
    </lineage>
</organism>
<dbReference type="Proteomes" id="UP000244240">
    <property type="component" value="Unassembled WGS sequence"/>
</dbReference>
<dbReference type="OrthoDB" id="9815206at2"/>
<dbReference type="EMBL" id="QBKR01000032">
    <property type="protein sequence ID" value="PTX51948.1"/>
    <property type="molecule type" value="Genomic_DNA"/>
</dbReference>
<proteinExistence type="inferred from homology"/>
<dbReference type="PANTHER" id="PTHR35798:SF1">
    <property type="entry name" value="CELL DIVISION PROTEIN SEPF"/>
    <property type="match status" value="1"/>
</dbReference>
<dbReference type="Pfam" id="PF04472">
    <property type="entry name" value="SepF"/>
    <property type="match status" value="1"/>
</dbReference>
<dbReference type="InterPro" id="IPR023052">
    <property type="entry name" value="Cell_div_SepF"/>
</dbReference>
<keyword evidence="1 5" id="KW-0132">Cell division</keyword>
<evidence type="ECO:0000256" key="5">
    <source>
        <dbReference type="HAMAP-Rule" id="MF_01197"/>
    </source>
</evidence>
<dbReference type="GO" id="GO:0005737">
    <property type="term" value="C:cytoplasm"/>
    <property type="evidence" value="ECO:0007669"/>
    <property type="project" value="UniProtKB-SubCell"/>
</dbReference>
<comment type="similarity">
    <text evidence="5">Belongs to the SepF family.</text>
</comment>
<comment type="subunit">
    <text evidence="5">Homodimer. Interacts with FtsZ.</text>
</comment>
<name>A0A2T6B7D2_9BACL</name>
<accession>A0A2T6B7D2</accession>
<comment type="function">
    <text evidence="4 5">Cell division protein that is part of the divisome complex and is recruited early to the Z-ring. Probably stimulates Z-ring formation, perhaps through the cross-linking of FtsZ protofilaments. Its function overlaps with FtsA.</text>
</comment>
<evidence type="ECO:0000313" key="6">
    <source>
        <dbReference type="EMBL" id="PTX51948.1"/>
    </source>
</evidence>
<comment type="subcellular location">
    <subcellularLocation>
        <location evidence="5">Cytoplasm</location>
    </subcellularLocation>
    <text evidence="5">Localizes to the division site, in a FtsZ-dependent manner.</text>
</comment>
<dbReference type="Gene3D" id="3.30.110.150">
    <property type="entry name" value="SepF-like protein"/>
    <property type="match status" value="1"/>
</dbReference>